<sequence>MAAPDDEERSLSEWSRTLAQALQVLDLEVDHPRIVEVAERSSRLLTPHAGAISAFMIGYAAGTVTTDGRDETSAAVEKAAKTVLTVIEKDEETSEEEGWTGSAQ</sequence>
<proteinExistence type="predicted"/>
<organism evidence="2 3">
    <name type="scientific">Arthrobacter bussei</name>
    <dbReference type="NCBI Taxonomy" id="2594179"/>
    <lineage>
        <taxon>Bacteria</taxon>
        <taxon>Bacillati</taxon>
        <taxon>Actinomycetota</taxon>
        <taxon>Actinomycetes</taxon>
        <taxon>Micrococcales</taxon>
        <taxon>Micrococcaceae</taxon>
        <taxon>Arthrobacter</taxon>
    </lineage>
</organism>
<dbReference type="InterPro" id="IPR045598">
    <property type="entry name" value="DUF6457"/>
</dbReference>
<name>A0A7X1NSF0_9MICC</name>
<evidence type="ECO:0000259" key="1">
    <source>
        <dbReference type="Pfam" id="PF20058"/>
    </source>
</evidence>
<comment type="caution">
    <text evidence="2">The sequence shown here is derived from an EMBL/GenBank/DDBJ whole genome shotgun (WGS) entry which is preliminary data.</text>
</comment>
<dbReference type="Proteomes" id="UP000326464">
    <property type="component" value="Unassembled WGS sequence"/>
</dbReference>
<accession>A0A7X1NSF0</accession>
<dbReference type="OrthoDB" id="5119112at2"/>
<reference evidence="3" key="1">
    <citation type="submission" date="2019-07" db="EMBL/GenBank/DDBJ databases">
        <title>Arthrobacter KR32 sp. nov., isolated from mountain cheese made of cows milk.</title>
        <authorList>
            <person name="Flegler A."/>
        </authorList>
    </citation>
    <scope>NUCLEOTIDE SEQUENCE [LARGE SCALE GENOMIC DNA]</scope>
    <source>
        <strain evidence="3">KR32</strain>
    </source>
</reference>
<dbReference type="EMBL" id="VJXX01000006">
    <property type="protein sequence ID" value="MPY12033.1"/>
    <property type="molecule type" value="Genomic_DNA"/>
</dbReference>
<dbReference type="RefSeq" id="WP_055769682.1">
    <property type="nucleotide sequence ID" value="NZ_VJXX01000006.1"/>
</dbReference>
<evidence type="ECO:0000313" key="3">
    <source>
        <dbReference type="Proteomes" id="UP000326464"/>
    </source>
</evidence>
<feature type="domain" description="DUF6457" evidence="1">
    <location>
        <begin position="7"/>
        <end position="92"/>
    </location>
</feature>
<gene>
    <name evidence="2" type="ORF">FNH21_15135</name>
</gene>
<evidence type="ECO:0000313" key="2">
    <source>
        <dbReference type="EMBL" id="MPY12033.1"/>
    </source>
</evidence>
<dbReference type="AlphaFoldDB" id="A0A7X1NSF0"/>
<dbReference type="Pfam" id="PF20058">
    <property type="entry name" value="DUF6457"/>
    <property type="match status" value="1"/>
</dbReference>
<keyword evidence="3" id="KW-1185">Reference proteome</keyword>
<protein>
    <recommendedName>
        <fullName evidence="1">DUF6457 domain-containing protein</fullName>
    </recommendedName>
</protein>